<evidence type="ECO:0000313" key="3">
    <source>
        <dbReference type="Proteomes" id="UP000767238"/>
    </source>
</evidence>
<dbReference type="Proteomes" id="UP000767238">
    <property type="component" value="Unassembled WGS sequence"/>
</dbReference>
<reference evidence="2" key="1">
    <citation type="journal article" date="2021" name="J Fungi (Basel)">
        <title>Virulence traits and population genomics of the black yeast Aureobasidium melanogenum.</title>
        <authorList>
            <person name="Cernosa A."/>
            <person name="Sun X."/>
            <person name="Gostincar C."/>
            <person name="Fang C."/>
            <person name="Gunde-Cimerman N."/>
            <person name="Song Z."/>
        </authorList>
    </citation>
    <scope>NUCLEOTIDE SEQUENCE</scope>
    <source>
        <strain evidence="2">EXF-8016</strain>
    </source>
</reference>
<evidence type="ECO:0000313" key="2">
    <source>
        <dbReference type="EMBL" id="KAH0215911.1"/>
    </source>
</evidence>
<dbReference type="EMBL" id="JAHFYH010000068">
    <property type="protein sequence ID" value="KAH0215911.1"/>
    <property type="molecule type" value="Genomic_DNA"/>
</dbReference>
<gene>
    <name evidence="2" type="ORF">KCV03_g7803</name>
</gene>
<feature type="non-terminal residue" evidence="2">
    <location>
        <position position="261"/>
    </location>
</feature>
<feature type="compositionally biased region" description="Basic and acidic residues" evidence="1">
    <location>
        <begin position="7"/>
        <end position="22"/>
    </location>
</feature>
<feature type="region of interest" description="Disordered" evidence="1">
    <location>
        <begin position="1"/>
        <end position="22"/>
    </location>
</feature>
<reference evidence="2" key="2">
    <citation type="submission" date="2021-08" db="EMBL/GenBank/DDBJ databases">
        <authorList>
            <person name="Gostincar C."/>
            <person name="Sun X."/>
            <person name="Song Z."/>
            <person name="Gunde-Cimerman N."/>
        </authorList>
    </citation>
    <scope>NUCLEOTIDE SEQUENCE</scope>
    <source>
        <strain evidence="2">EXF-8016</strain>
    </source>
</reference>
<evidence type="ECO:0000256" key="1">
    <source>
        <dbReference type="SAM" id="MobiDB-lite"/>
    </source>
</evidence>
<sequence>MSVVRPSKADKEGPTAKRTKMDTEDEFPYDARITVLKSFGKAVSSVHAGEFAKISRDNTGNHRISPYSGGASVQSHDFQVEKTLVRFLAHWIYHRDAKEAINANIHRQNKAQPGQVDEEWLIFLLKAMNLCYDGLKFTCDITDSLVDAFLSFVASNSGMVHLDQIFTIYKEHCKTGVLTRIFANLFLHHRKQFVKQTPTCYFEQDVQAHMHDMLGDILVNDGDFKKLPHDLSIPGYHPCDHHAHGDNKTCYVWGRVMNPGW</sequence>
<comment type="caution">
    <text evidence="2">The sequence shown here is derived from an EMBL/GenBank/DDBJ whole genome shotgun (WGS) entry which is preliminary data.</text>
</comment>
<proteinExistence type="predicted"/>
<protein>
    <submittedName>
        <fullName evidence="2">Uncharacterized protein</fullName>
    </submittedName>
</protein>
<organism evidence="2 3">
    <name type="scientific">Aureobasidium melanogenum</name>
    <name type="common">Aureobasidium pullulans var. melanogenum</name>
    <dbReference type="NCBI Taxonomy" id="46634"/>
    <lineage>
        <taxon>Eukaryota</taxon>
        <taxon>Fungi</taxon>
        <taxon>Dikarya</taxon>
        <taxon>Ascomycota</taxon>
        <taxon>Pezizomycotina</taxon>
        <taxon>Dothideomycetes</taxon>
        <taxon>Dothideomycetidae</taxon>
        <taxon>Dothideales</taxon>
        <taxon>Saccotheciaceae</taxon>
        <taxon>Aureobasidium</taxon>
    </lineage>
</organism>
<dbReference type="AlphaFoldDB" id="A0A9P8GB66"/>
<dbReference type="OrthoDB" id="3933630at2759"/>
<name>A0A9P8GB66_AURME</name>
<accession>A0A9P8GB66</accession>